<organism evidence="1 2">
    <name type="scientific">Psophocarpus tetragonolobus</name>
    <name type="common">Winged bean</name>
    <name type="synonym">Dolichos tetragonolobus</name>
    <dbReference type="NCBI Taxonomy" id="3891"/>
    <lineage>
        <taxon>Eukaryota</taxon>
        <taxon>Viridiplantae</taxon>
        <taxon>Streptophyta</taxon>
        <taxon>Embryophyta</taxon>
        <taxon>Tracheophyta</taxon>
        <taxon>Spermatophyta</taxon>
        <taxon>Magnoliopsida</taxon>
        <taxon>eudicotyledons</taxon>
        <taxon>Gunneridae</taxon>
        <taxon>Pentapetalae</taxon>
        <taxon>rosids</taxon>
        <taxon>fabids</taxon>
        <taxon>Fabales</taxon>
        <taxon>Fabaceae</taxon>
        <taxon>Papilionoideae</taxon>
        <taxon>50 kb inversion clade</taxon>
        <taxon>NPAAA clade</taxon>
        <taxon>indigoferoid/millettioid clade</taxon>
        <taxon>Phaseoleae</taxon>
        <taxon>Psophocarpus</taxon>
    </lineage>
</organism>
<sequence>MFSRKGRYVFGETTWTFRIFIEKIMPVHLVCVPGCGKMSSAKCPYFCTNLQPTATLTDMVGIEAIVEVVQGVASTSKEVEAVPDGDHSWVDLEVLDYPSNFWRSSHMEWILESINLLVKGTVKLLSEEKTELGTQLELARKA</sequence>
<evidence type="ECO:0000313" key="1">
    <source>
        <dbReference type="EMBL" id="KAK7406650.1"/>
    </source>
</evidence>
<dbReference type="Proteomes" id="UP001386955">
    <property type="component" value="Unassembled WGS sequence"/>
</dbReference>
<gene>
    <name evidence="1" type="ORF">VNO78_08279</name>
</gene>
<proteinExistence type="predicted"/>
<accession>A0AAN9SVS6</accession>
<keyword evidence="2" id="KW-1185">Reference proteome</keyword>
<reference evidence="1 2" key="1">
    <citation type="submission" date="2024-01" db="EMBL/GenBank/DDBJ databases">
        <title>The genomes of 5 underutilized Papilionoideae crops provide insights into root nodulation and disease resistanc.</title>
        <authorList>
            <person name="Jiang F."/>
        </authorList>
    </citation>
    <scope>NUCLEOTIDE SEQUENCE [LARGE SCALE GENOMIC DNA]</scope>
    <source>
        <strain evidence="1">DUOXIRENSHENG_FW03</strain>
        <tissue evidence="1">Leaves</tissue>
    </source>
</reference>
<comment type="caution">
    <text evidence="1">The sequence shown here is derived from an EMBL/GenBank/DDBJ whole genome shotgun (WGS) entry which is preliminary data.</text>
</comment>
<dbReference type="AlphaFoldDB" id="A0AAN9SVS6"/>
<evidence type="ECO:0000313" key="2">
    <source>
        <dbReference type="Proteomes" id="UP001386955"/>
    </source>
</evidence>
<name>A0AAN9SVS6_PSOTE</name>
<dbReference type="EMBL" id="JAYMYS010000002">
    <property type="protein sequence ID" value="KAK7406650.1"/>
    <property type="molecule type" value="Genomic_DNA"/>
</dbReference>
<protein>
    <submittedName>
        <fullName evidence="1">Uncharacterized protein</fullName>
    </submittedName>
</protein>